<proteinExistence type="predicted"/>
<reference evidence="1 2" key="1">
    <citation type="journal article" date="2011" name="Science">
        <title>The ecoresponsive genome of Daphnia pulex.</title>
        <authorList>
            <person name="Colbourne J.K."/>
            <person name="Pfrender M.E."/>
            <person name="Gilbert D."/>
            <person name="Thomas W.K."/>
            <person name="Tucker A."/>
            <person name="Oakley T.H."/>
            <person name="Tokishita S."/>
            <person name="Aerts A."/>
            <person name="Arnold G.J."/>
            <person name="Basu M.K."/>
            <person name="Bauer D.J."/>
            <person name="Caceres C.E."/>
            <person name="Carmel L."/>
            <person name="Casola C."/>
            <person name="Choi J.H."/>
            <person name="Detter J.C."/>
            <person name="Dong Q."/>
            <person name="Dusheyko S."/>
            <person name="Eads B.D."/>
            <person name="Frohlich T."/>
            <person name="Geiler-Samerotte K.A."/>
            <person name="Gerlach D."/>
            <person name="Hatcher P."/>
            <person name="Jogdeo S."/>
            <person name="Krijgsveld J."/>
            <person name="Kriventseva E.V."/>
            <person name="Kultz D."/>
            <person name="Laforsch C."/>
            <person name="Lindquist E."/>
            <person name="Lopez J."/>
            <person name="Manak J.R."/>
            <person name="Muller J."/>
            <person name="Pangilinan J."/>
            <person name="Patwardhan R.P."/>
            <person name="Pitluck S."/>
            <person name="Pritham E.J."/>
            <person name="Rechtsteiner A."/>
            <person name="Rho M."/>
            <person name="Rogozin I.B."/>
            <person name="Sakarya O."/>
            <person name="Salamov A."/>
            <person name="Schaack S."/>
            <person name="Shapiro H."/>
            <person name="Shiga Y."/>
            <person name="Skalitzky C."/>
            <person name="Smith Z."/>
            <person name="Souvorov A."/>
            <person name="Sung W."/>
            <person name="Tang Z."/>
            <person name="Tsuchiya D."/>
            <person name="Tu H."/>
            <person name="Vos H."/>
            <person name="Wang M."/>
            <person name="Wolf Y.I."/>
            <person name="Yamagata H."/>
            <person name="Yamada T."/>
            <person name="Ye Y."/>
            <person name="Shaw J.R."/>
            <person name="Andrews J."/>
            <person name="Crease T.J."/>
            <person name="Tang H."/>
            <person name="Lucas S.M."/>
            <person name="Robertson H.M."/>
            <person name="Bork P."/>
            <person name="Koonin E.V."/>
            <person name="Zdobnov E.M."/>
            <person name="Grigoriev I.V."/>
            <person name="Lynch M."/>
            <person name="Boore J.L."/>
        </authorList>
    </citation>
    <scope>NUCLEOTIDE SEQUENCE [LARGE SCALE GENOMIC DNA]</scope>
</reference>
<dbReference type="Proteomes" id="UP000000305">
    <property type="component" value="Unassembled WGS sequence"/>
</dbReference>
<keyword evidence="2" id="KW-1185">Reference proteome</keyword>
<organism evidence="1 2">
    <name type="scientific">Daphnia pulex</name>
    <name type="common">Water flea</name>
    <dbReference type="NCBI Taxonomy" id="6669"/>
    <lineage>
        <taxon>Eukaryota</taxon>
        <taxon>Metazoa</taxon>
        <taxon>Ecdysozoa</taxon>
        <taxon>Arthropoda</taxon>
        <taxon>Crustacea</taxon>
        <taxon>Branchiopoda</taxon>
        <taxon>Diplostraca</taxon>
        <taxon>Cladocera</taxon>
        <taxon>Anomopoda</taxon>
        <taxon>Daphniidae</taxon>
        <taxon>Daphnia</taxon>
    </lineage>
</organism>
<accession>E9H157</accession>
<dbReference type="AlphaFoldDB" id="E9H157"/>
<protein>
    <submittedName>
        <fullName evidence="1">Uncharacterized protein</fullName>
    </submittedName>
</protein>
<evidence type="ECO:0000313" key="2">
    <source>
        <dbReference type="Proteomes" id="UP000000305"/>
    </source>
</evidence>
<dbReference type="InParanoid" id="E9H157"/>
<sequence length="63" mass="7118">MLRTTLQPHLDKTKQSSANVLKNQFLLREVLLAKLTGPPETKPTLELASAEMSGKKSLKWRML</sequence>
<dbReference type="EMBL" id="GL732582">
    <property type="protein sequence ID" value="EFX74584.1"/>
    <property type="molecule type" value="Genomic_DNA"/>
</dbReference>
<gene>
    <name evidence="1" type="ORF">DAPPUDRAFT_251803</name>
</gene>
<name>E9H157_DAPPU</name>
<evidence type="ECO:0000313" key="1">
    <source>
        <dbReference type="EMBL" id="EFX74584.1"/>
    </source>
</evidence>
<dbReference type="HOGENOM" id="CLU_2888029_0_0_1"/>
<dbReference type="KEGG" id="dpx:DAPPUDRAFT_251803"/>